<dbReference type="EMBL" id="JAGTJS010000012">
    <property type="protein sequence ID" value="KAH7250459.1"/>
    <property type="molecule type" value="Genomic_DNA"/>
</dbReference>
<protein>
    <submittedName>
        <fullName evidence="1">Uncharacterized protein</fullName>
    </submittedName>
</protein>
<reference evidence="1" key="1">
    <citation type="journal article" date="2021" name="Nat. Commun.">
        <title>Genetic determinants of endophytism in the Arabidopsis root mycobiome.</title>
        <authorList>
            <person name="Mesny F."/>
            <person name="Miyauchi S."/>
            <person name="Thiergart T."/>
            <person name="Pickel B."/>
            <person name="Atanasova L."/>
            <person name="Karlsson M."/>
            <person name="Huettel B."/>
            <person name="Barry K.W."/>
            <person name="Haridas S."/>
            <person name="Chen C."/>
            <person name="Bauer D."/>
            <person name="Andreopoulos W."/>
            <person name="Pangilinan J."/>
            <person name="LaButti K."/>
            <person name="Riley R."/>
            <person name="Lipzen A."/>
            <person name="Clum A."/>
            <person name="Drula E."/>
            <person name="Henrissat B."/>
            <person name="Kohler A."/>
            <person name="Grigoriev I.V."/>
            <person name="Martin F.M."/>
            <person name="Hacquard S."/>
        </authorList>
    </citation>
    <scope>NUCLEOTIDE SEQUENCE</scope>
    <source>
        <strain evidence="1">FSSC 5 MPI-SDFR-AT-0091</strain>
    </source>
</reference>
<sequence>MGGQAGIVMEDQGCVLCISGYGFLRGSNEWMDGRRKRLLLVVSLLLLCKDKCQRKSKPEERKGVLSRTPVVGLQVMHVCLCQYVHSNPVCGRHGRHALQIGSYLGISQVSSMTCSVDGDSSGQQTCPTQGARNRDKTSSRVDVSFIIINMPDLNPTPLIPFLTVKSLPNRAYSRVQGQRTVVPHLAEYQIDIHTLSCPFPSLPAQIPFIVRINKQNPKDQSFDQSRRSREKETFQNQKCHVACHHGYLQHEYS</sequence>
<dbReference type="Proteomes" id="UP000736672">
    <property type="component" value="Unassembled WGS sequence"/>
</dbReference>
<name>A0A9P9H3F8_FUSSL</name>
<dbReference type="AlphaFoldDB" id="A0A9P9H3F8"/>
<evidence type="ECO:0000313" key="2">
    <source>
        <dbReference type="Proteomes" id="UP000736672"/>
    </source>
</evidence>
<evidence type="ECO:0000313" key="1">
    <source>
        <dbReference type="EMBL" id="KAH7250459.1"/>
    </source>
</evidence>
<keyword evidence="2" id="KW-1185">Reference proteome</keyword>
<accession>A0A9P9H3F8</accession>
<gene>
    <name evidence="1" type="ORF">B0J15DRAFT_42768</name>
</gene>
<comment type="caution">
    <text evidence="1">The sequence shown here is derived from an EMBL/GenBank/DDBJ whole genome shotgun (WGS) entry which is preliminary data.</text>
</comment>
<proteinExistence type="predicted"/>
<organism evidence="1 2">
    <name type="scientific">Fusarium solani</name>
    <name type="common">Filamentous fungus</name>
    <dbReference type="NCBI Taxonomy" id="169388"/>
    <lineage>
        <taxon>Eukaryota</taxon>
        <taxon>Fungi</taxon>
        <taxon>Dikarya</taxon>
        <taxon>Ascomycota</taxon>
        <taxon>Pezizomycotina</taxon>
        <taxon>Sordariomycetes</taxon>
        <taxon>Hypocreomycetidae</taxon>
        <taxon>Hypocreales</taxon>
        <taxon>Nectriaceae</taxon>
        <taxon>Fusarium</taxon>
        <taxon>Fusarium solani species complex</taxon>
    </lineage>
</organism>